<protein>
    <submittedName>
        <fullName evidence="2">Uncharacterized protein</fullName>
    </submittedName>
</protein>
<feature type="transmembrane region" description="Helical" evidence="1">
    <location>
        <begin position="109"/>
        <end position="127"/>
    </location>
</feature>
<keyword evidence="1" id="KW-1133">Transmembrane helix</keyword>
<proteinExistence type="predicted"/>
<dbReference type="AlphaFoldDB" id="A7MRP0"/>
<keyword evidence="1" id="KW-0812">Transmembrane</keyword>
<evidence type="ECO:0000313" key="3">
    <source>
        <dbReference type="Proteomes" id="UP000000260"/>
    </source>
</evidence>
<dbReference type="KEGG" id="esa:ESA_pESA3p05512"/>
<reference evidence="3" key="1">
    <citation type="journal article" date="2010" name="PLoS ONE">
        <title>Genome sequence of Cronobacter sakazakii BAA-894 and comparative genomic hybridization analysis with other Cronobacter species.</title>
        <authorList>
            <person name="Kucerova E."/>
            <person name="Clifton S.W."/>
            <person name="Xia X.Q."/>
            <person name="Long F."/>
            <person name="Porwollik S."/>
            <person name="Fulton L."/>
            <person name="Fronick C."/>
            <person name="Minx P."/>
            <person name="Kyung K."/>
            <person name="Warren W."/>
            <person name="Fulton R."/>
            <person name="Feng D."/>
            <person name="Wollam A."/>
            <person name="Shah N."/>
            <person name="Bhonagiri V."/>
            <person name="Nash W.E."/>
            <person name="Hallsworth-Pepin K."/>
            <person name="Wilson R.K."/>
            <person name="McClelland M."/>
            <person name="Forsythe S.J."/>
        </authorList>
    </citation>
    <scope>NUCLEOTIDE SEQUENCE [LARGE SCALE GENOMIC DNA]</scope>
    <source>
        <strain evidence="3">ATCC BAA-894</strain>
    </source>
</reference>
<sequence>MFGIHIDRKHKSNAFFRLRRKINFYQEKIFCSATIHSLAVFPGFISDFLKKSILILNKKLNIGLVFFIDCISIQIYALDRVFAKRRQHQVNGNSFIIHIKRQFWSCHKMLFSLSFTLLISPGSGFVINVL</sequence>
<keyword evidence="2" id="KW-0614">Plasmid</keyword>
<dbReference type="Proteomes" id="UP000000260">
    <property type="component" value="Plasmid pESA3"/>
</dbReference>
<accession>A7MRP0</accession>
<dbReference type="HOGENOM" id="CLU_1934531_0_0_6"/>
<dbReference type="EMBL" id="CP000785">
    <property type="protein sequence ID" value="ABU79709.1"/>
    <property type="molecule type" value="Genomic_DNA"/>
</dbReference>
<feature type="transmembrane region" description="Helical" evidence="1">
    <location>
        <begin position="60"/>
        <end position="78"/>
    </location>
</feature>
<organism evidence="2 3">
    <name type="scientific">Cronobacter sakazakii (strain ATCC BAA-894)</name>
    <name type="common">Enterobacter sakazakii</name>
    <dbReference type="NCBI Taxonomy" id="290339"/>
    <lineage>
        <taxon>Bacteria</taxon>
        <taxon>Pseudomonadati</taxon>
        <taxon>Pseudomonadota</taxon>
        <taxon>Gammaproteobacteria</taxon>
        <taxon>Enterobacterales</taxon>
        <taxon>Enterobacteriaceae</taxon>
        <taxon>Cronobacter</taxon>
    </lineage>
</organism>
<keyword evidence="3" id="KW-1185">Reference proteome</keyword>
<geneLocation type="plasmid" evidence="2 3">
    <name>pESA3</name>
</geneLocation>
<evidence type="ECO:0000256" key="1">
    <source>
        <dbReference type="SAM" id="Phobius"/>
    </source>
</evidence>
<keyword evidence="1" id="KW-0472">Membrane</keyword>
<name>A7MRP0_CROS8</name>
<gene>
    <name evidence="2" type="ordered locus">ESA_pESA3p05512</name>
</gene>
<evidence type="ECO:0000313" key="2">
    <source>
        <dbReference type="EMBL" id="ABU79709.1"/>
    </source>
</evidence>
<feature type="transmembrane region" description="Helical" evidence="1">
    <location>
        <begin position="29"/>
        <end position="48"/>
    </location>
</feature>